<accession>A0A6J5LCF5</accession>
<organism evidence="1">
    <name type="scientific">uncultured Caudovirales phage</name>
    <dbReference type="NCBI Taxonomy" id="2100421"/>
    <lineage>
        <taxon>Viruses</taxon>
        <taxon>Duplodnaviria</taxon>
        <taxon>Heunggongvirae</taxon>
        <taxon>Uroviricota</taxon>
        <taxon>Caudoviricetes</taxon>
        <taxon>Peduoviridae</taxon>
        <taxon>Maltschvirus</taxon>
        <taxon>Maltschvirus maltsch</taxon>
    </lineage>
</organism>
<sequence>MTQPFDLQAVACKVYSILTDNPATRDDDKLLLIEIWSKESQAKDIAGLFNELLEGTISHFESIRRMRKKIQEKHPALRGEKWDVRHNMEGAICSQLTFFDKW</sequence>
<dbReference type="EMBL" id="LR796263">
    <property type="protein sequence ID" value="CAB4132268.1"/>
    <property type="molecule type" value="Genomic_DNA"/>
</dbReference>
<protein>
    <submittedName>
        <fullName evidence="1">Uncharacterized protein</fullName>
    </submittedName>
</protein>
<proteinExistence type="predicted"/>
<name>A0A6J5LCF5_9CAUD</name>
<reference evidence="1" key="1">
    <citation type="submission" date="2020-04" db="EMBL/GenBank/DDBJ databases">
        <authorList>
            <person name="Chiriac C."/>
            <person name="Salcher M."/>
            <person name="Ghai R."/>
            <person name="Kavagutti S V."/>
        </authorList>
    </citation>
    <scope>NUCLEOTIDE SEQUENCE</scope>
</reference>
<evidence type="ECO:0000313" key="1">
    <source>
        <dbReference type="EMBL" id="CAB4132268.1"/>
    </source>
</evidence>
<gene>
    <name evidence="1" type="ORF">UFOVP256_9</name>
</gene>